<organism evidence="4 5">
    <name type="scientific">Pontibacter silvestris</name>
    <dbReference type="NCBI Taxonomy" id="2305183"/>
    <lineage>
        <taxon>Bacteria</taxon>
        <taxon>Pseudomonadati</taxon>
        <taxon>Bacteroidota</taxon>
        <taxon>Cytophagia</taxon>
        <taxon>Cytophagales</taxon>
        <taxon>Hymenobacteraceae</taxon>
        <taxon>Pontibacter</taxon>
    </lineage>
</organism>
<dbReference type="Gene3D" id="3.40.50.2300">
    <property type="match status" value="1"/>
</dbReference>
<evidence type="ECO:0000313" key="5">
    <source>
        <dbReference type="Proteomes" id="UP001597369"/>
    </source>
</evidence>
<feature type="domain" description="Response regulatory" evidence="2">
    <location>
        <begin position="7"/>
        <end position="121"/>
    </location>
</feature>
<dbReference type="InterPro" id="IPR001789">
    <property type="entry name" value="Sig_transdc_resp-reg_receiver"/>
</dbReference>
<dbReference type="PANTHER" id="PTHR37299:SF1">
    <property type="entry name" value="STAGE 0 SPORULATION PROTEIN A HOMOLOG"/>
    <property type="match status" value="1"/>
</dbReference>
<proteinExistence type="predicted"/>
<dbReference type="InterPro" id="IPR011006">
    <property type="entry name" value="CheY-like_superfamily"/>
</dbReference>
<dbReference type="Gene3D" id="2.40.50.1020">
    <property type="entry name" value="LytTr DNA-binding domain"/>
    <property type="match status" value="1"/>
</dbReference>
<sequence>MRANMYSCVIIDDEPDGIEILGDYIDLMPNLQLYKSYTNPVDAMTEIRGGNIELDLIFMDINMPYISGIELSEIIRKKTKYLILTTAHNQYAVEAFNINASGYLLKPINFSKFAETVNKVISPGSYTERTTSEEDNTFFFVKLAEERNNFVKVQFKDIIAVESLKNYIQIYTANEKIVTYLTLKEISVILFEYADFVQVHRSFIISKNYIGKIESNMIKLSNGLDVPLGASYKDDFSSYLNSHIIRTNRLK</sequence>
<gene>
    <name evidence="4" type="ORF">ACFSKU_21490</name>
</gene>
<feature type="domain" description="HTH LytTR-type" evidence="3">
    <location>
        <begin position="149"/>
        <end position="214"/>
    </location>
</feature>
<keyword evidence="1" id="KW-0597">Phosphoprotein</keyword>
<evidence type="ECO:0000259" key="3">
    <source>
        <dbReference type="PROSITE" id="PS50930"/>
    </source>
</evidence>
<protein>
    <submittedName>
        <fullName evidence="4">LytR/AlgR family response regulator transcription factor</fullName>
    </submittedName>
</protein>
<comment type="caution">
    <text evidence="4">The sequence shown here is derived from an EMBL/GenBank/DDBJ whole genome shotgun (WGS) entry which is preliminary data.</text>
</comment>
<dbReference type="Pfam" id="PF00072">
    <property type="entry name" value="Response_reg"/>
    <property type="match status" value="1"/>
</dbReference>
<dbReference type="InterPro" id="IPR007492">
    <property type="entry name" value="LytTR_DNA-bd_dom"/>
</dbReference>
<evidence type="ECO:0000259" key="2">
    <source>
        <dbReference type="PROSITE" id="PS50110"/>
    </source>
</evidence>
<evidence type="ECO:0000256" key="1">
    <source>
        <dbReference type="PROSITE-ProRule" id="PRU00169"/>
    </source>
</evidence>
<dbReference type="InterPro" id="IPR046947">
    <property type="entry name" value="LytR-like"/>
</dbReference>
<evidence type="ECO:0000313" key="4">
    <source>
        <dbReference type="EMBL" id="MFD2069470.1"/>
    </source>
</evidence>
<feature type="modified residue" description="4-aspartylphosphate" evidence="1">
    <location>
        <position position="60"/>
    </location>
</feature>
<accession>A0ABW4X528</accession>
<reference evidence="5" key="1">
    <citation type="journal article" date="2019" name="Int. J. Syst. Evol. Microbiol.">
        <title>The Global Catalogue of Microorganisms (GCM) 10K type strain sequencing project: providing services to taxonomists for standard genome sequencing and annotation.</title>
        <authorList>
            <consortium name="The Broad Institute Genomics Platform"/>
            <consortium name="The Broad Institute Genome Sequencing Center for Infectious Disease"/>
            <person name="Wu L."/>
            <person name="Ma J."/>
        </authorList>
    </citation>
    <scope>NUCLEOTIDE SEQUENCE [LARGE SCALE GENOMIC DNA]</scope>
    <source>
        <strain evidence="5">JCM 16545</strain>
    </source>
</reference>
<dbReference type="SUPFAM" id="SSF52172">
    <property type="entry name" value="CheY-like"/>
    <property type="match status" value="1"/>
</dbReference>
<keyword evidence="5" id="KW-1185">Reference proteome</keyword>
<name>A0ABW4X528_9BACT</name>
<dbReference type="EMBL" id="JBHUHV010000063">
    <property type="protein sequence ID" value="MFD2069470.1"/>
    <property type="molecule type" value="Genomic_DNA"/>
</dbReference>
<dbReference type="SMART" id="SM00448">
    <property type="entry name" value="REC"/>
    <property type="match status" value="1"/>
</dbReference>
<dbReference type="Pfam" id="PF04397">
    <property type="entry name" value="LytTR"/>
    <property type="match status" value="1"/>
</dbReference>
<dbReference type="PROSITE" id="PS50110">
    <property type="entry name" value="RESPONSE_REGULATORY"/>
    <property type="match status" value="1"/>
</dbReference>
<dbReference type="SMART" id="SM00850">
    <property type="entry name" value="LytTR"/>
    <property type="match status" value="1"/>
</dbReference>
<dbReference type="PROSITE" id="PS50930">
    <property type="entry name" value="HTH_LYTTR"/>
    <property type="match status" value="1"/>
</dbReference>
<dbReference type="PANTHER" id="PTHR37299">
    <property type="entry name" value="TRANSCRIPTIONAL REGULATOR-RELATED"/>
    <property type="match status" value="1"/>
</dbReference>
<dbReference type="Proteomes" id="UP001597369">
    <property type="component" value="Unassembled WGS sequence"/>
</dbReference>